<dbReference type="KEGG" id="bgok:Pr1d_33960"/>
<dbReference type="EMBL" id="CP042913">
    <property type="protein sequence ID" value="QEG36087.1"/>
    <property type="molecule type" value="Genomic_DNA"/>
</dbReference>
<evidence type="ECO:0000313" key="3">
    <source>
        <dbReference type="Proteomes" id="UP000323917"/>
    </source>
</evidence>
<reference evidence="2 3" key="1">
    <citation type="submission" date="2019-08" db="EMBL/GenBank/DDBJ databases">
        <title>Deep-cultivation of Planctomycetes and their phenomic and genomic characterization uncovers novel biology.</title>
        <authorList>
            <person name="Wiegand S."/>
            <person name="Jogler M."/>
            <person name="Boedeker C."/>
            <person name="Pinto D."/>
            <person name="Vollmers J."/>
            <person name="Rivas-Marin E."/>
            <person name="Kohn T."/>
            <person name="Peeters S.H."/>
            <person name="Heuer A."/>
            <person name="Rast P."/>
            <person name="Oberbeckmann S."/>
            <person name="Bunk B."/>
            <person name="Jeske O."/>
            <person name="Meyerdierks A."/>
            <person name="Storesund J.E."/>
            <person name="Kallscheuer N."/>
            <person name="Luecker S."/>
            <person name="Lage O.M."/>
            <person name="Pohl T."/>
            <person name="Merkel B.J."/>
            <person name="Hornburger P."/>
            <person name="Mueller R.-W."/>
            <person name="Bruemmer F."/>
            <person name="Labrenz M."/>
            <person name="Spormann A.M."/>
            <person name="Op den Camp H."/>
            <person name="Overmann J."/>
            <person name="Amann R."/>
            <person name="Jetten M.S.M."/>
            <person name="Mascher T."/>
            <person name="Medema M.H."/>
            <person name="Devos D.P."/>
            <person name="Kaster A.-K."/>
            <person name="Ovreas L."/>
            <person name="Rohde M."/>
            <person name="Galperin M.Y."/>
            <person name="Jogler C."/>
        </authorList>
    </citation>
    <scope>NUCLEOTIDE SEQUENCE [LARGE SCALE GENOMIC DNA]</scope>
    <source>
        <strain evidence="2 3">Pr1d</strain>
    </source>
</reference>
<feature type="region of interest" description="Disordered" evidence="1">
    <location>
        <begin position="1"/>
        <end position="20"/>
    </location>
</feature>
<evidence type="ECO:0000256" key="1">
    <source>
        <dbReference type="SAM" id="MobiDB-lite"/>
    </source>
</evidence>
<dbReference type="AlphaFoldDB" id="A0A5B9QAR3"/>
<evidence type="ECO:0000313" key="2">
    <source>
        <dbReference type="EMBL" id="QEG36087.1"/>
    </source>
</evidence>
<dbReference type="OrthoDB" id="9843635at2"/>
<sequence length="94" mass="10636">MAALAKQQESSASENGRKQRPVWTKTGFSLTIALFEFPSENGAPNFSVKLTRTFKRDEESPWENSEHLGGGDFNRASQLYEYADAFVQSRLQVF</sequence>
<dbReference type="RefSeq" id="WP_148074492.1">
    <property type="nucleotide sequence ID" value="NZ_CP042913.1"/>
</dbReference>
<name>A0A5B9QAR3_9BACT</name>
<dbReference type="Proteomes" id="UP000323917">
    <property type="component" value="Chromosome"/>
</dbReference>
<proteinExistence type="predicted"/>
<organism evidence="2 3">
    <name type="scientific">Bythopirellula goksoeyrii</name>
    <dbReference type="NCBI Taxonomy" id="1400387"/>
    <lineage>
        <taxon>Bacteria</taxon>
        <taxon>Pseudomonadati</taxon>
        <taxon>Planctomycetota</taxon>
        <taxon>Planctomycetia</taxon>
        <taxon>Pirellulales</taxon>
        <taxon>Lacipirellulaceae</taxon>
        <taxon>Bythopirellula</taxon>
    </lineage>
</organism>
<keyword evidence="3" id="KW-1185">Reference proteome</keyword>
<protein>
    <submittedName>
        <fullName evidence="2">Uncharacterized protein</fullName>
    </submittedName>
</protein>
<accession>A0A5B9QAR3</accession>
<gene>
    <name evidence="2" type="ORF">Pr1d_33960</name>
</gene>